<accession>A0ABV8VBN2</accession>
<evidence type="ECO:0000259" key="3">
    <source>
        <dbReference type="PROSITE" id="PS01124"/>
    </source>
</evidence>
<feature type="domain" description="HDOD" evidence="4">
    <location>
        <begin position="316"/>
        <end position="515"/>
    </location>
</feature>
<dbReference type="InterPro" id="IPR003607">
    <property type="entry name" value="HD/PDEase_dom"/>
</dbReference>
<dbReference type="InterPro" id="IPR018060">
    <property type="entry name" value="HTH_AraC"/>
</dbReference>
<dbReference type="SMART" id="SM00342">
    <property type="entry name" value="HTH_ARAC"/>
    <property type="match status" value="1"/>
</dbReference>
<evidence type="ECO:0000313" key="6">
    <source>
        <dbReference type="Proteomes" id="UP001595840"/>
    </source>
</evidence>
<dbReference type="RefSeq" id="WP_290262634.1">
    <property type="nucleotide sequence ID" value="NZ_JAUFQG010000004.1"/>
</dbReference>
<organism evidence="5 6">
    <name type="scientific">Simiduia curdlanivorans</name>
    <dbReference type="NCBI Taxonomy" id="1492769"/>
    <lineage>
        <taxon>Bacteria</taxon>
        <taxon>Pseudomonadati</taxon>
        <taxon>Pseudomonadota</taxon>
        <taxon>Gammaproteobacteria</taxon>
        <taxon>Cellvibrionales</taxon>
        <taxon>Cellvibrionaceae</taxon>
        <taxon>Simiduia</taxon>
    </lineage>
</organism>
<dbReference type="InterPro" id="IPR009057">
    <property type="entry name" value="Homeodomain-like_sf"/>
</dbReference>
<sequence>MDFTVNAVLLPARDYVSGEAKLLGERQVSASDLFAVLEARGWLSYFQHVQAAQFGVAGYWWLANPNLAAVLDGGAGVMRHWIPSLTVEIERAASVTVRFKHPESKASVFAALLFWLLVRQAQGSRVKMREINVSPSFRDADYIPVFSEHCVYTNAAGQVQIEFSLAVFNAPFVTANATLLPLFSDNLPFARSDSHSELSVKIYHLMDAASDLSEVSPGWVAAKLAVSERTLNRQLAELNTTFRELLTRFRNGQAIAKLCEGESIDRLADYLGFSERAAFERAFKSWQGVTPAKFQAQYRRLSKDVDVEALISPDSLPNIPAIGAQLLALAQRDDSSLEDMAGLVEQDPVLAAKLISIASSAFYGMKPSSSIKDIVVRVFGVDKLRSLALAVLAAGSFRLINCPAFSLERFWILSLGVAQLANDFYREMGKTTEVQADIYLAGLLHNIGRLVLIQCFPHKMQTLLEPLQKHPAPQELLAMEKLRLGVDTSEAGALLLARWQLPRAVSLIMRQLAVDKVAMIPEAHLLLIAEEFLLANIQAIENSLELPIIQPFSADLSQLLRLPDTAVEKILLGFLERLPQLRAAAELING</sequence>
<gene>
    <name evidence="5" type="ORF">ACFOX3_17605</name>
</gene>
<dbReference type="SUPFAM" id="SSF46689">
    <property type="entry name" value="Homeodomain-like"/>
    <property type="match status" value="1"/>
</dbReference>
<evidence type="ECO:0000256" key="2">
    <source>
        <dbReference type="ARBA" id="ARBA00023163"/>
    </source>
</evidence>
<dbReference type="PANTHER" id="PTHR33525:SF5">
    <property type="entry name" value="TWO COMPONENT SIGNAL TRANSDUCTION SYSTEM RESPONSE REGULATOR"/>
    <property type="match status" value="1"/>
</dbReference>
<protein>
    <submittedName>
        <fullName evidence="5">HDOD domain-containing protein</fullName>
    </submittedName>
</protein>
<dbReference type="InterPro" id="IPR052340">
    <property type="entry name" value="RNase_Y/CdgJ"/>
</dbReference>
<feature type="domain" description="HTH araC/xylS-type" evidence="3">
    <location>
        <begin position="200"/>
        <end position="297"/>
    </location>
</feature>
<dbReference type="SUPFAM" id="SSF109604">
    <property type="entry name" value="HD-domain/PDEase-like"/>
    <property type="match status" value="1"/>
</dbReference>
<dbReference type="CDD" id="cd00077">
    <property type="entry name" value="HDc"/>
    <property type="match status" value="1"/>
</dbReference>
<evidence type="ECO:0000313" key="5">
    <source>
        <dbReference type="EMBL" id="MFC4364137.1"/>
    </source>
</evidence>
<dbReference type="Pfam" id="PF12833">
    <property type="entry name" value="HTH_18"/>
    <property type="match status" value="1"/>
</dbReference>
<proteinExistence type="predicted"/>
<keyword evidence="1" id="KW-0805">Transcription regulation</keyword>
<dbReference type="Pfam" id="PF08668">
    <property type="entry name" value="HDOD"/>
    <property type="match status" value="1"/>
</dbReference>
<dbReference type="Proteomes" id="UP001595840">
    <property type="component" value="Unassembled WGS sequence"/>
</dbReference>
<comment type="caution">
    <text evidence="5">The sequence shown here is derived from an EMBL/GenBank/DDBJ whole genome shotgun (WGS) entry which is preliminary data.</text>
</comment>
<keyword evidence="6" id="KW-1185">Reference proteome</keyword>
<dbReference type="PROSITE" id="PS01124">
    <property type="entry name" value="HTH_ARAC_FAMILY_2"/>
    <property type="match status" value="1"/>
</dbReference>
<dbReference type="PROSITE" id="PS51833">
    <property type="entry name" value="HDOD"/>
    <property type="match status" value="1"/>
</dbReference>
<dbReference type="PANTHER" id="PTHR33525">
    <property type="match status" value="1"/>
</dbReference>
<dbReference type="Gene3D" id="1.10.3210.10">
    <property type="entry name" value="Hypothetical protein af1432"/>
    <property type="match status" value="1"/>
</dbReference>
<dbReference type="InterPro" id="IPR013976">
    <property type="entry name" value="HDOD"/>
</dbReference>
<evidence type="ECO:0000256" key="1">
    <source>
        <dbReference type="ARBA" id="ARBA00023015"/>
    </source>
</evidence>
<name>A0ABV8VBN2_9GAMM</name>
<dbReference type="Gene3D" id="1.10.10.60">
    <property type="entry name" value="Homeodomain-like"/>
    <property type="match status" value="1"/>
</dbReference>
<reference evidence="6" key="1">
    <citation type="journal article" date="2019" name="Int. J. Syst. Evol. Microbiol.">
        <title>The Global Catalogue of Microorganisms (GCM) 10K type strain sequencing project: providing services to taxonomists for standard genome sequencing and annotation.</title>
        <authorList>
            <consortium name="The Broad Institute Genomics Platform"/>
            <consortium name="The Broad Institute Genome Sequencing Center for Infectious Disease"/>
            <person name="Wu L."/>
            <person name="Ma J."/>
        </authorList>
    </citation>
    <scope>NUCLEOTIDE SEQUENCE [LARGE SCALE GENOMIC DNA]</scope>
    <source>
        <strain evidence="6">CECT 8570</strain>
    </source>
</reference>
<evidence type="ECO:0000259" key="4">
    <source>
        <dbReference type="PROSITE" id="PS51833"/>
    </source>
</evidence>
<dbReference type="EMBL" id="JBHSCX010000021">
    <property type="protein sequence ID" value="MFC4364137.1"/>
    <property type="molecule type" value="Genomic_DNA"/>
</dbReference>
<keyword evidence="2" id="KW-0804">Transcription</keyword>